<evidence type="ECO:0000313" key="3">
    <source>
        <dbReference type="Proteomes" id="UP000078397"/>
    </source>
</evidence>
<sequence>MERDSRQKSLNGLTYAQNEAQEDFRNTRRWANEMESEKEAERQKEIDLQKMACREERRLEIRTMEEEAEREAVRLSKALGQKEMQQIRRDRLRGRKKSYYLAGLKLVCHVYVSL</sequence>
<dbReference type="RefSeq" id="XP_018138717.1">
    <property type="nucleotide sequence ID" value="XM_018281685.1"/>
</dbReference>
<comment type="caution">
    <text evidence="2">The sequence shown here is derived from an EMBL/GenBank/DDBJ whole genome shotgun (WGS) entry which is preliminary data.</text>
</comment>
<accession>A0A179F657</accession>
<proteinExistence type="predicted"/>
<name>A0A179F657_METCM</name>
<protein>
    <submittedName>
        <fullName evidence="2">Uncharacterized protein</fullName>
    </submittedName>
</protein>
<feature type="coiled-coil region" evidence="1">
    <location>
        <begin position="31"/>
        <end position="85"/>
    </location>
</feature>
<dbReference type="KEGG" id="pchm:VFPPC_01951"/>
<dbReference type="EMBL" id="LSBJ02000001">
    <property type="protein sequence ID" value="OAQ60908.1"/>
    <property type="molecule type" value="Genomic_DNA"/>
</dbReference>
<dbReference type="Proteomes" id="UP000078397">
    <property type="component" value="Unassembled WGS sequence"/>
</dbReference>
<keyword evidence="1" id="KW-0175">Coiled coil</keyword>
<evidence type="ECO:0000313" key="2">
    <source>
        <dbReference type="EMBL" id="OAQ60908.1"/>
    </source>
</evidence>
<gene>
    <name evidence="2" type="ORF">VFPPC_01951</name>
</gene>
<dbReference type="AlphaFoldDB" id="A0A179F657"/>
<dbReference type="GeneID" id="28845679"/>
<reference evidence="2 3" key="1">
    <citation type="journal article" date="2016" name="PLoS Pathog.">
        <title>Biosynthesis of antibiotic leucinostatins in bio-control fungus Purpureocillium lilacinum and their inhibition on phytophthora revealed by genome mining.</title>
        <authorList>
            <person name="Wang G."/>
            <person name="Liu Z."/>
            <person name="Lin R."/>
            <person name="Li E."/>
            <person name="Mao Z."/>
            <person name="Ling J."/>
            <person name="Yang Y."/>
            <person name="Yin W.B."/>
            <person name="Xie B."/>
        </authorList>
    </citation>
    <scope>NUCLEOTIDE SEQUENCE [LARGE SCALE GENOMIC DNA]</scope>
    <source>
        <strain evidence="2">170</strain>
    </source>
</reference>
<keyword evidence="3" id="KW-1185">Reference proteome</keyword>
<organism evidence="2 3">
    <name type="scientific">Pochonia chlamydosporia 170</name>
    <dbReference type="NCBI Taxonomy" id="1380566"/>
    <lineage>
        <taxon>Eukaryota</taxon>
        <taxon>Fungi</taxon>
        <taxon>Dikarya</taxon>
        <taxon>Ascomycota</taxon>
        <taxon>Pezizomycotina</taxon>
        <taxon>Sordariomycetes</taxon>
        <taxon>Hypocreomycetidae</taxon>
        <taxon>Hypocreales</taxon>
        <taxon>Clavicipitaceae</taxon>
        <taxon>Pochonia</taxon>
    </lineage>
</organism>
<evidence type="ECO:0000256" key="1">
    <source>
        <dbReference type="SAM" id="Coils"/>
    </source>
</evidence>